<dbReference type="OrthoDB" id="9782395at2"/>
<dbReference type="RefSeq" id="WP_138156105.1">
    <property type="nucleotide sequence ID" value="NZ_CP039381.1"/>
</dbReference>
<dbReference type="InterPro" id="IPR051599">
    <property type="entry name" value="Cell_Envelope_Assoc"/>
</dbReference>
<keyword evidence="4" id="KW-1185">Reference proteome</keyword>
<reference evidence="3 4" key="1">
    <citation type="submission" date="2019-04" db="EMBL/GenBank/DDBJ databases">
        <authorList>
            <person name="Embree M."/>
            <person name="Gaffney J.R."/>
        </authorList>
    </citation>
    <scope>NUCLEOTIDE SEQUENCE [LARGE SCALE GENOMIC DNA]</scope>
    <source>
        <strain evidence="3 4">JE7A12</strain>
    </source>
</reference>
<feature type="transmembrane region" description="Helical" evidence="1">
    <location>
        <begin position="72"/>
        <end position="97"/>
    </location>
</feature>
<dbReference type="InterPro" id="IPR014729">
    <property type="entry name" value="Rossmann-like_a/b/a_fold"/>
</dbReference>
<sequence length="259" mass="29130">MKKFKSIIRIVLAVISAGLFLWFLLPMAKRIICVGNVVGVLFTAFVFCRCVFYKYFQKLKEKWLMGGFKMVLYRIIQVCIALFLVYGVVISGLMAFFTLQKPEPNSTIITLGAMVRPDGSPSGSLNRRVQACYEYLVENENSKAVLSGGQGSNEPMSEAQCMYDILVKKGISKDRLFIEDKSTNTDSNLINSYKIIEKNNLSENIAIATDGYHQLRARIIANRQGKSGKVGAVNAKPIKSVIVTYWVREWFAIPVELLK</sequence>
<dbReference type="InterPro" id="IPR003848">
    <property type="entry name" value="DUF218"/>
</dbReference>
<feature type="transmembrane region" description="Helical" evidence="1">
    <location>
        <begin position="31"/>
        <end position="52"/>
    </location>
</feature>
<dbReference type="AlphaFoldDB" id="A0A4P8XT84"/>
<feature type="transmembrane region" description="Helical" evidence="1">
    <location>
        <begin position="7"/>
        <end position="25"/>
    </location>
</feature>
<evidence type="ECO:0000313" key="3">
    <source>
        <dbReference type="EMBL" id="QCT06007.1"/>
    </source>
</evidence>
<organism evidence="3 4">
    <name type="scientific">Ruminococcus bovis</name>
    <dbReference type="NCBI Taxonomy" id="2564099"/>
    <lineage>
        <taxon>Bacteria</taxon>
        <taxon>Bacillati</taxon>
        <taxon>Bacillota</taxon>
        <taxon>Clostridia</taxon>
        <taxon>Eubacteriales</taxon>
        <taxon>Oscillospiraceae</taxon>
        <taxon>Ruminococcus</taxon>
    </lineage>
</organism>
<dbReference type="GO" id="GO:0000270">
    <property type="term" value="P:peptidoglycan metabolic process"/>
    <property type="evidence" value="ECO:0007669"/>
    <property type="project" value="TreeGrafter"/>
</dbReference>
<dbReference type="Gene3D" id="3.40.50.620">
    <property type="entry name" value="HUPs"/>
    <property type="match status" value="1"/>
</dbReference>
<keyword evidence="1" id="KW-1133">Transmembrane helix</keyword>
<proteinExistence type="predicted"/>
<protein>
    <submittedName>
        <fullName evidence="3">YdcF family protein</fullName>
    </submittedName>
</protein>
<name>A0A4P8XT84_9FIRM</name>
<gene>
    <name evidence="3" type="ORF">E5Z56_00885</name>
</gene>
<keyword evidence="1" id="KW-0472">Membrane</keyword>
<evidence type="ECO:0000313" key="4">
    <source>
        <dbReference type="Proteomes" id="UP000301475"/>
    </source>
</evidence>
<evidence type="ECO:0000256" key="1">
    <source>
        <dbReference type="SAM" id="Phobius"/>
    </source>
</evidence>
<dbReference type="GO" id="GO:0005886">
    <property type="term" value="C:plasma membrane"/>
    <property type="evidence" value="ECO:0007669"/>
    <property type="project" value="TreeGrafter"/>
</dbReference>
<feature type="domain" description="DUF218" evidence="2">
    <location>
        <begin position="107"/>
        <end position="251"/>
    </location>
</feature>
<dbReference type="Pfam" id="PF02698">
    <property type="entry name" value="DUF218"/>
    <property type="match status" value="1"/>
</dbReference>
<evidence type="ECO:0000259" key="2">
    <source>
        <dbReference type="Pfam" id="PF02698"/>
    </source>
</evidence>
<dbReference type="KEGG" id="ruj:E5Z56_00885"/>
<dbReference type="EMBL" id="CP039381">
    <property type="protein sequence ID" value="QCT06007.1"/>
    <property type="molecule type" value="Genomic_DNA"/>
</dbReference>
<dbReference type="CDD" id="cd06259">
    <property type="entry name" value="YdcF-like"/>
    <property type="match status" value="1"/>
</dbReference>
<accession>A0A4P8XT84</accession>
<dbReference type="Proteomes" id="UP000301475">
    <property type="component" value="Chromosome"/>
</dbReference>
<dbReference type="GO" id="GO:0043164">
    <property type="term" value="P:Gram-negative-bacterium-type cell wall biogenesis"/>
    <property type="evidence" value="ECO:0007669"/>
    <property type="project" value="TreeGrafter"/>
</dbReference>
<keyword evidence="1" id="KW-0812">Transmembrane</keyword>
<dbReference type="PANTHER" id="PTHR30336">
    <property type="entry name" value="INNER MEMBRANE PROTEIN, PROBABLE PERMEASE"/>
    <property type="match status" value="1"/>
</dbReference>
<dbReference type="PANTHER" id="PTHR30336:SF4">
    <property type="entry name" value="ENVELOPE BIOGENESIS FACTOR ELYC"/>
    <property type="match status" value="1"/>
</dbReference>